<dbReference type="RefSeq" id="XP_003059930.1">
    <property type="nucleotide sequence ID" value="XM_003059884.1"/>
</dbReference>
<dbReference type="InterPro" id="IPR051207">
    <property type="entry name" value="ComplexI_NDUFA9_subunit"/>
</dbReference>
<name>C1MWI7_MICPC</name>
<dbReference type="AlphaFoldDB" id="C1MWI7"/>
<feature type="domain" description="NAD-dependent epimerase/dehydratase" evidence="1">
    <location>
        <begin position="28"/>
        <end position="235"/>
    </location>
</feature>
<reference evidence="2 3" key="1">
    <citation type="journal article" date="2009" name="Science">
        <title>Green evolution and dynamic adaptations revealed by genomes of the marine picoeukaryotes Micromonas.</title>
        <authorList>
            <person name="Worden A.Z."/>
            <person name="Lee J.H."/>
            <person name="Mock T."/>
            <person name="Rouze P."/>
            <person name="Simmons M.P."/>
            <person name="Aerts A.L."/>
            <person name="Allen A.E."/>
            <person name="Cuvelier M.L."/>
            <person name="Derelle E."/>
            <person name="Everett M.V."/>
            <person name="Foulon E."/>
            <person name="Grimwood J."/>
            <person name="Gundlach H."/>
            <person name="Henrissat B."/>
            <person name="Napoli C."/>
            <person name="McDonald S.M."/>
            <person name="Parker M.S."/>
            <person name="Rombauts S."/>
            <person name="Salamov A."/>
            <person name="Von Dassow P."/>
            <person name="Badger J.H."/>
            <person name="Coutinho P.M."/>
            <person name="Demir E."/>
            <person name="Dubchak I."/>
            <person name="Gentemann C."/>
            <person name="Eikrem W."/>
            <person name="Gready J.E."/>
            <person name="John U."/>
            <person name="Lanier W."/>
            <person name="Lindquist E.A."/>
            <person name="Lucas S."/>
            <person name="Mayer K.F."/>
            <person name="Moreau H."/>
            <person name="Not F."/>
            <person name="Otillar R."/>
            <person name="Panaud O."/>
            <person name="Pangilinan J."/>
            <person name="Paulsen I."/>
            <person name="Piegu B."/>
            <person name="Poliakov A."/>
            <person name="Robbens S."/>
            <person name="Schmutz J."/>
            <person name="Toulza E."/>
            <person name="Wyss T."/>
            <person name="Zelensky A."/>
            <person name="Zhou K."/>
            <person name="Armbrust E.V."/>
            <person name="Bhattacharya D."/>
            <person name="Goodenough U.W."/>
            <person name="Van de Peer Y."/>
            <person name="Grigoriev I.V."/>
        </authorList>
    </citation>
    <scope>NUCLEOTIDE SEQUENCE [LARGE SCALE GENOMIC DNA]</scope>
    <source>
        <strain evidence="2 3">CCMP1545</strain>
    </source>
</reference>
<dbReference type="InterPro" id="IPR036291">
    <property type="entry name" value="NAD(P)-bd_dom_sf"/>
</dbReference>
<keyword evidence="3" id="KW-1185">Reference proteome</keyword>
<evidence type="ECO:0000313" key="3">
    <source>
        <dbReference type="Proteomes" id="UP000001876"/>
    </source>
</evidence>
<gene>
    <name evidence="2" type="ORF">MICPUCDRAFT_27758</name>
</gene>
<organism evidence="3">
    <name type="scientific">Micromonas pusilla (strain CCMP1545)</name>
    <name type="common">Picoplanktonic green alga</name>
    <dbReference type="NCBI Taxonomy" id="564608"/>
    <lineage>
        <taxon>Eukaryota</taxon>
        <taxon>Viridiplantae</taxon>
        <taxon>Chlorophyta</taxon>
        <taxon>Mamiellophyceae</taxon>
        <taxon>Mamiellales</taxon>
        <taxon>Mamiellaceae</taxon>
        <taxon>Micromonas</taxon>
    </lineage>
</organism>
<dbReference type="OMA" id="PEDQFTN"/>
<dbReference type="eggNOG" id="KOG2865">
    <property type="taxonomic scope" value="Eukaryota"/>
</dbReference>
<dbReference type="CDD" id="cd05271">
    <property type="entry name" value="NDUFA9_like_SDR_a"/>
    <property type="match status" value="1"/>
</dbReference>
<dbReference type="GO" id="GO:0005739">
    <property type="term" value="C:mitochondrion"/>
    <property type="evidence" value="ECO:0007669"/>
    <property type="project" value="TreeGrafter"/>
</dbReference>
<dbReference type="STRING" id="564608.C1MWI7"/>
<dbReference type="GeneID" id="9685662"/>
<dbReference type="KEGG" id="mpp:MICPUCDRAFT_27758"/>
<dbReference type="Pfam" id="PF01370">
    <property type="entry name" value="Epimerase"/>
    <property type="match status" value="1"/>
</dbReference>
<dbReference type="EMBL" id="GG663741">
    <property type="protein sequence ID" value="EEH55882.1"/>
    <property type="molecule type" value="Genomic_DNA"/>
</dbReference>
<dbReference type="GO" id="GO:0044877">
    <property type="term" value="F:protein-containing complex binding"/>
    <property type="evidence" value="ECO:0007669"/>
    <property type="project" value="TreeGrafter"/>
</dbReference>
<protein>
    <submittedName>
        <fullName evidence="2">Predicted protein</fullName>
    </submittedName>
</protein>
<sequence>MSGCGLPVTYESRGTGGRSSISGITSTVFGATGYLGRYVVNHLGKSGSRMILPTRCGDNAKQHLKVMGDLGQIVDLAGLKIRDDSAIKYAVERSNVVVNLLGREWETRNFSFDDVHRDFPERLARICKELGVERLVHVSALGATLDHPSKYYRTKAEGDEAVRAAFPNATVVKPAKLIGTEDRLLNVFAEHTCKFPVQTLIDDGGSKHQPVYVDDVALAIRAIVHDESTAGRTFELCGEKILTMEDMLKMTQSIIRAQNASRIVYVPSFILKMLAAPHEFLLNRVPFPLPTPTGLTRSYIDAQGEDYLKDPKSEGFKELGIVPAKLEGVVIDYLRAFRFGGYDVGATAGQGSE</sequence>
<proteinExistence type="predicted"/>
<evidence type="ECO:0000313" key="2">
    <source>
        <dbReference type="EMBL" id="EEH55882.1"/>
    </source>
</evidence>
<accession>C1MWI7</accession>
<dbReference type="Gene3D" id="3.40.50.720">
    <property type="entry name" value="NAD(P)-binding Rossmann-like Domain"/>
    <property type="match status" value="1"/>
</dbReference>
<evidence type="ECO:0000259" key="1">
    <source>
        <dbReference type="Pfam" id="PF01370"/>
    </source>
</evidence>
<dbReference type="InterPro" id="IPR001509">
    <property type="entry name" value="Epimerase_deHydtase"/>
</dbReference>
<dbReference type="SUPFAM" id="SSF51735">
    <property type="entry name" value="NAD(P)-binding Rossmann-fold domains"/>
    <property type="match status" value="1"/>
</dbReference>
<dbReference type="OrthoDB" id="275457at2759"/>
<dbReference type="Proteomes" id="UP000001876">
    <property type="component" value="Unassembled WGS sequence"/>
</dbReference>
<dbReference type="PANTHER" id="PTHR12126:SF11">
    <property type="entry name" value="NADH DEHYDROGENASE [UBIQUINONE] 1 ALPHA SUBCOMPLEX SUBUNIT 9, MITOCHONDRIAL"/>
    <property type="match status" value="1"/>
</dbReference>
<dbReference type="PANTHER" id="PTHR12126">
    <property type="entry name" value="NADH-UBIQUINONE OXIDOREDUCTASE 39 KDA SUBUNIT-RELATED"/>
    <property type="match status" value="1"/>
</dbReference>